<evidence type="ECO:0000313" key="2">
    <source>
        <dbReference type="Proteomes" id="UP000215256"/>
    </source>
</evidence>
<gene>
    <name evidence="1" type="ORF">CES85_5202</name>
</gene>
<proteinExistence type="predicted"/>
<dbReference type="AlphaFoldDB" id="A0A248UCI3"/>
<name>A0A248UCI3_9HYPH</name>
<reference evidence="1 2" key="1">
    <citation type="submission" date="2017-07" db="EMBL/GenBank/DDBJ databases">
        <title>Phylogenetic study on the rhizospheric bacterium Ochrobactrum sp. A44.</title>
        <authorList>
            <person name="Krzyzanowska D.M."/>
            <person name="Ossowicki A."/>
            <person name="Rajewska M."/>
            <person name="Maciag T."/>
            <person name="Kaczynski Z."/>
            <person name="Czerwicka M."/>
            <person name="Jafra S."/>
        </authorList>
    </citation>
    <scope>NUCLEOTIDE SEQUENCE [LARGE SCALE GENOMIC DNA]</scope>
    <source>
        <strain evidence="1 2">A44</strain>
    </source>
</reference>
<dbReference type="Proteomes" id="UP000215256">
    <property type="component" value="Chromosome 2"/>
</dbReference>
<sequence>MGRNLSRAAPKISGHSVKSAACYLTRWNAVIGDNIAL</sequence>
<accession>A0A248UCI3</accession>
<dbReference type="EMBL" id="CP022603">
    <property type="protein sequence ID" value="ASV84408.1"/>
    <property type="molecule type" value="Genomic_DNA"/>
</dbReference>
<evidence type="ECO:0000313" key="1">
    <source>
        <dbReference type="EMBL" id="ASV84408.1"/>
    </source>
</evidence>
<dbReference type="KEGG" id="och:CES85_5202"/>
<organism evidence="1 2">
    <name type="scientific">Ochrobactrum quorumnocens</name>
    <dbReference type="NCBI Taxonomy" id="271865"/>
    <lineage>
        <taxon>Bacteria</taxon>
        <taxon>Pseudomonadati</taxon>
        <taxon>Pseudomonadota</taxon>
        <taxon>Alphaproteobacteria</taxon>
        <taxon>Hyphomicrobiales</taxon>
        <taxon>Brucellaceae</taxon>
        <taxon>Brucella/Ochrobactrum group</taxon>
        <taxon>Ochrobactrum</taxon>
    </lineage>
</organism>
<protein>
    <submittedName>
        <fullName evidence="1">Uncharacterized protein</fullName>
    </submittedName>
</protein>